<dbReference type="AlphaFoldDB" id="A0A931LS36"/>
<reference evidence="9" key="1">
    <citation type="submission" date="2020-07" db="EMBL/GenBank/DDBJ databases">
        <title>Huge and variable diversity of episymbiotic CPR bacteria and DPANN archaea in groundwater ecosystems.</title>
        <authorList>
            <person name="He C.Y."/>
            <person name="Keren R."/>
            <person name="Whittaker M."/>
            <person name="Farag I.F."/>
            <person name="Doudna J."/>
            <person name="Cate J.H.D."/>
            <person name="Banfield J.F."/>
        </authorList>
    </citation>
    <scope>NUCLEOTIDE SEQUENCE</scope>
    <source>
        <strain evidence="9">NC_groundwater_17_Pr7_B-0.1um_64_12</strain>
    </source>
</reference>
<evidence type="ECO:0000256" key="8">
    <source>
        <dbReference type="RuleBase" id="RU361121"/>
    </source>
</evidence>
<comment type="pathway">
    <text evidence="8">Organic acid metabolism; propanoate degradation.</text>
</comment>
<comment type="catalytic activity">
    <reaction evidence="8">
        <text>(2S,3R)-3-hydroxybutane-1,2,3-tricarboxylate = pyruvate + succinate</text>
        <dbReference type="Rhea" id="RHEA:16809"/>
        <dbReference type="ChEBI" id="CHEBI:15361"/>
        <dbReference type="ChEBI" id="CHEBI:30031"/>
        <dbReference type="ChEBI" id="CHEBI:57429"/>
        <dbReference type="EC" id="4.1.3.30"/>
    </reaction>
</comment>
<dbReference type="GO" id="GO:0019629">
    <property type="term" value="P:propionate catabolic process, 2-methylcitrate cycle"/>
    <property type="evidence" value="ECO:0007669"/>
    <property type="project" value="InterPro"/>
</dbReference>
<dbReference type="CDD" id="cd00377">
    <property type="entry name" value="ICL_PEPM"/>
    <property type="match status" value="1"/>
</dbReference>
<protein>
    <recommendedName>
        <fullName evidence="8">Methylisocitrate lyase</fullName>
        <ecNumber evidence="8">4.1.3.30</ecNumber>
    </recommendedName>
</protein>
<dbReference type="SUPFAM" id="SSF51621">
    <property type="entry name" value="Phosphoenolpyruvate/pyruvate domain"/>
    <property type="match status" value="1"/>
</dbReference>
<dbReference type="PANTHER" id="PTHR42905:SF5">
    <property type="entry name" value="CARBOXYVINYL-CARBOXYPHOSPHONATE PHOSPHORYLMUTASE, CHLOROPLASTIC"/>
    <property type="match status" value="1"/>
</dbReference>
<evidence type="ECO:0000256" key="5">
    <source>
        <dbReference type="ARBA" id="ARBA00023239"/>
    </source>
</evidence>
<evidence type="ECO:0000256" key="6">
    <source>
        <dbReference type="ARBA" id="ARBA00051150"/>
    </source>
</evidence>
<comment type="caution">
    <text evidence="9">The sequence shown here is derived from an EMBL/GenBank/DDBJ whole genome shotgun (WGS) entry which is preliminary data.</text>
</comment>
<proteinExistence type="inferred from homology"/>
<name>A0A931LS36_FIMGI</name>
<evidence type="ECO:0000313" key="10">
    <source>
        <dbReference type="Proteomes" id="UP000727962"/>
    </source>
</evidence>
<accession>A0A931LS36</accession>
<gene>
    <name evidence="9" type="primary">prpB</name>
    <name evidence="9" type="ORF">HYR64_04890</name>
</gene>
<evidence type="ECO:0000256" key="4">
    <source>
        <dbReference type="ARBA" id="ARBA00022842"/>
    </source>
</evidence>
<comment type="function">
    <text evidence="8">Catalyzes the thermodynamically favored C-C bond cleavage of (2R,3S)-2-methylisocitrate to yield pyruvate and succinate.</text>
</comment>
<dbReference type="Gene3D" id="3.20.20.60">
    <property type="entry name" value="Phosphoenolpyruvate-binding domains"/>
    <property type="match status" value="1"/>
</dbReference>
<sequence>MLKPPLASPGARLRELMAKDAVLLPGVFNGISAVAAHKAGARALYLSGAGVTNAMLGAPDHALVTLTEMAQTAANVCQAAPLPVISDADTGFGETMNVSRTVLEMERAGLAGIHIEDQVSPKRCGHLDGKAVIPPAEMAKKVVAAVESKREPAFLIVARTDARGVEGLDAAIERARLYEAHGADAIFPEGLESEREFEAFRKAIGVPLVANMTEFGKTPIIPFARFRELGYNLVIFPMTAFRVMLKAMTEAYEELVRDGTQAGMLDKMRTRAELYNLIDYAAYGERDQAWSNTVESGKAPSRAKP</sequence>
<dbReference type="InterPro" id="IPR018523">
    <property type="entry name" value="Isocitrate_lyase_ph_CS"/>
</dbReference>
<comment type="cofactor">
    <cofactor evidence="1">
        <name>Mg(2+)</name>
        <dbReference type="ChEBI" id="CHEBI:18420"/>
    </cofactor>
</comment>
<dbReference type="InterPro" id="IPR015813">
    <property type="entry name" value="Pyrv/PenolPyrv_kinase-like_dom"/>
</dbReference>
<comment type="similarity">
    <text evidence="2 8">Belongs to the isocitrate lyase/PEP mutase superfamily. Methylisocitrate lyase family.</text>
</comment>
<dbReference type="InterPro" id="IPR039556">
    <property type="entry name" value="ICL/PEPM"/>
</dbReference>
<dbReference type="InterPro" id="IPR040442">
    <property type="entry name" value="Pyrv_kinase-like_dom_sf"/>
</dbReference>
<keyword evidence="4" id="KW-0460">Magnesium</keyword>
<evidence type="ECO:0000256" key="1">
    <source>
        <dbReference type="ARBA" id="ARBA00001946"/>
    </source>
</evidence>
<organism evidence="9 10">
    <name type="scientific">Fimbriimonas ginsengisoli</name>
    <dbReference type="NCBI Taxonomy" id="1005039"/>
    <lineage>
        <taxon>Bacteria</taxon>
        <taxon>Bacillati</taxon>
        <taxon>Armatimonadota</taxon>
        <taxon>Fimbriimonadia</taxon>
        <taxon>Fimbriimonadales</taxon>
        <taxon>Fimbriimonadaceae</taxon>
        <taxon>Fimbriimonas</taxon>
    </lineage>
</organism>
<dbReference type="Pfam" id="PF13714">
    <property type="entry name" value="PEP_mutase"/>
    <property type="match status" value="1"/>
</dbReference>
<dbReference type="PANTHER" id="PTHR42905">
    <property type="entry name" value="PHOSPHOENOLPYRUVATE CARBOXYLASE"/>
    <property type="match status" value="1"/>
</dbReference>
<dbReference type="GO" id="GO:0046421">
    <property type="term" value="F:methylisocitrate lyase activity"/>
    <property type="evidence" value="ECO:0007669"/>
    <property type="project" value="UniProtKB-EC"/>
</dbReference>
<dbReference type="EC" id="4.1.3.30" evidence="8"/>
<comment type="catalytic activity">
    <reaction evidence="6">
        <text>3-hydroxybutane-1,2,3-tricarboxylate = pyruvate + succinate</text>
        <dbReference type="Rhea" id="RHEA:57504"/>
        <dbReference type="ChEBI" id="CHEBI:15361"/>
        <dbReference type="ChEBI" id="CHEBI:30031"/>
        <dbReference type="ChEBI" id="CHEBI:141790"/>
    </reaction>
</comment>
<dbReference type="FunFam" id="3.20.20.60:FF:000009">
    <property type="entry name" value="2-methylisocitrate lyase"/>
    <property type="match status" value="1"/>
</dbReference>
<dbReference type="EMBL" id="JACOSL010000030">
    <property type="protein sequence ID" value="MBI1756428.1"/>
    <property type="molecule type" value="Genomic_DNA"/>
</dbReference>
<dbReference type="GO" id="GO:0046872">
    <property type="term" value="F:metal ion binding"/>
    <property type="evidence" value="ECO:0007669"/>
    <property type="project" value="UniProtKB-KW"/>
</dbReference>
<evidence type="ECO:0000313" key="9">
    <source>
        <dbReference type="EMBL" id="MBI1756428.1"/>
    </source>
</evidence>
<evidence type="ECO:0000256" key="2">
    <source>
        <dbReference type="ARBA" id="ARBA00009282"/>
    </source>
</evidence>
<dbReference type="InterPro" id="IPR012695">
    <property type="entry name" value="PrpB"/>
</dbReference>
<keyword evidence="3" id="KW-0479">Metal-binding</keyword>
<evidence type="ECO:0000256" key="3">
    <source>
        <dbReference type="ARBA" id="ARBA00022723"/>
    </source>
</evidence>
<keyword evidence="5 8" id="KW-0456">Lyase</keyword>
<dbReference type="Proteomes" id="UP000727962">
    <property type="component" value="Unassembled WGS sequence"/>
</dbReference>
<dbReference type="PROSITE" id="PS00161">
    <property type="entry name" value="ISOCITRATE_LYASE"/>
    <property type="match status" value="1"/>
</dbReference>
<comment type="function">
    <text evidence="7">Involved in the methylcitric acid cycle. Catalyzes the cleavage of 2-methylisocitrate to yield pyruvate and succinate.</text>
</comment>
<evidence type="ECO:0000256" key="7">
    <source>
        <dbReference type="ARBA" id="ARBA00058526"/>
    </source>
</evidence>
<dbReference type="NCBIfam" id="TIGR02317">
    <property type="entry name" value="prpB"/>
    <property type="match status" value="1"/>
</dbReference>